<dbReference type="AlphaFoldDB" id="A0A0B7AV40"/>
<dbReference type="EMBL" id="HACG01037016">
    <property type="protein sequence ID" value="CEK83881.1"/>
    <property type="molecule type" value="Transcribed_RNA"/>
</dbReference>
<evidence type="ECO:0000313" key="2">
    <source>
        <dbReference type="EMBL" id="CEK83882.1"/>
    </source>
</evidence>
<dbReference type="EMBL" id="HACG01037017">
    <property type="protein sequence ID" value="CEK83882.1"/>
    <property type="molecule type" value="Transcribed_RNA"/>
</dbReference>
<name>A0A0B7AV40_9EUPU</name>
<organism evidence="1">
    <name type="scientific">Arion vulgaris</name>
    <dbReference type="NCBI Taxonomy" id="1028688"/>
    <lineage>
        <taxon>Eukaryota</taxon>
        <taxon>Metazoa</taxon>
        <taxon>Spiralia</taxon>
        <taxon>Lophotrochozoa</taxon>
        <taxon>Mollusca</taxon>
        <taxon>Gastropoda</taxon>
        <taxon>Heterobranchia</taxon>
        <taxon>Euthyneura</taxon>
        <taxon>Panpulmonata</taxon>
        <taxon>Eupulmonata</taxon>
        <taxon>Stylommatophora</taxon>
        <taxon>Helicina</taxon>
        <taxon>Arionoidea</taxon>
        <taxon>Arionidae</taxon>
        <taxon>Arion</taxon>
    </lineage>
</organism>
<reference evidence="1" key="1">
    <citation type="submission" date="2014-12" db="EMBL/GenBank/DDBJ databases">
        <title>Insight into the proteome of Arion vulgaris.</title>
        <authorList>
            <person name="Aradska J."/>
            <person name="Bulat T."/>
            <person name="Smidak R."/>
            <person name="Sarate P."/>
            <person name="Gangsoo J."/>
            <person name="Sialana F."/>
            <person name="Bilban M."/>
            <person name="Lubec G."/>
        </authorList>
    </citation>
    <scope>NUCLEOTIDE SEQUENCE</scope>
    <source>
        <tissue evidence="1">Skin</tissue>
    </source>
</reference>
<feature type="non-terminal residue" evidence="1">
    <location>
        <position position="1"/>
    </location>
</feature>
<protein>
    <submittedName>
        <fullName evidence="1">Uncharacterized protein</fullName>
    </submittedName>
</protein>
<gene>
    <name evidence="1" type="primary">ORF139480</name>
    <name evidence="2" type="synonym">ORF139485</name>
</gene>
<sequence>KNLWKKLPREQNDAVCIQTLRPLDRKTRAQPQRLTFLEEYFGIPRRTRLALSEFKN</sequence>
<proteinExistence type="predicted"/>
<accession>A0A0B7AV40</accession>
<evidence type="ECO:0000313" key="1">
    <source>
        <dbReference type="EMBL" id="CEK83881.1"/>
    </source>
</evidence>